<keyword evidence="3" id="KW-1185">Reference proteome</keyword>
<dbReference type="SMART" id="SM00450">
    <property type="entry name" value="RHOD"/>
    <property type="match status" value="1"/>
</dbReference>
<dbReference type="Gene3D" id="3.40.250.10">
    <property type="entry name" value="Rhodanese-like domain"/>
    <property type="match status" value="1"/>
</dbReference>
<sequence length="116" mass="11707">MTQLHSTRLDGPAALRAWETGAILIDVRSEQGRQKNGEVQGAVIVAKSDVVDFVTRRLRAGTSGKPVILFCGSVAGSGPLVEALVAAGQADVADVEGGFGALTGAGGLTVRPVPAA</sequence>
<feature type="domain" description="Rhodanese" evidence="1">
    <location>
        <begin position="21"/>
        <end position="111"/>
    </location>
</feature>
<organism evidence="2 3">
    <name type="scientific">Fuscibacter oryzae</name>
    <dbReference type="NCBI Taxonomy" id="2803939"/>
    <lineage>
        <taxon>Bacteria</taxon>
        <taxon>Pseudomonadati</taxon>
        <taxon>Pseudomonadota</taxon>
        <taxon>Alphaproteobacteria</taxon>
        <taxon>Rhodobacterales</taxon>
        <taxon>Paracoccaceae</taxon>
        <taxon>Fuscibacter</taxon>
    </lineage>
</organism>
<dbReference type="SUPFAM" id="SSF52821">
    <property type="entry name" value="Rhodanese/Cell cycle control phosphatase"/>
    <property type="match status" value="1"/>
</dbReference>
<dbReference type="InterPro" id="IPR036873">
    <property type="entry name" value="Rhodanese-like_dom_sf"/>
</dbReference>
<evidence type="ECO:0000313" key="3">
    <source>
        <dbReference type="Proteomes" id="UP000619033"/>
    </source>
</evidence>
<dbReference type="EMBL" id="JAESVP010000001">
    <property type="protein sequence ID" value="MBL4926641.1"/>
    <property type="molecule type" value="Genomic_DNA"/>
</dbReference>
<dbReference type="PROSITE" id="PS50206">
    <property type="entry name" value="RHODANESE_3"/>
    <property type="match status" value="1"/>
</dbReference>
<dbReference type="AlphaFoldDB" id="A0A8J7STK4"/>
<dbReference type="Proteomes" id="UP000619033">
    <property type="component" value="Unassembled WGS sequence"/>
</dbReference>
<reference evidence="2" key="1">
    <citation type="submission" date="2021-01" db="EMBL/GenBank/DDBJ databases">
        <title>Genome seq and assembly of Tabrizicola sp. KVB23.</title>
        <authorList>
            <person name="Chhetri G."/>
        </authorList>
    </citation>
    <scope>NUCLEOTIDE SEQUENCE</scope>
    <source>
        <strain evidence="2">KVB23</strain>
    </source>
</reference>
<dbReference type="RefSeq" id="WP_202657388.1">
    <property type="nucleotide sequence ID" value="NZ_JAESVP010000001.1"/>
</dbReference>
<evidence type="ECO:0000259" key="1">
    <source>
        <dbReference type="PROSITE" id="PS50206"/>
    </source>
</evidence>
<name>A0A8J7STK4_9RHOB</name>
<accession>A0A8J7STK4</accession>
<proteinExistence type="predicted"/>
<evidence type="ECO:0000313" key="2">
    <source>
        <dbReference type="EMBL" id="MBL4926641.1"/>
    </source>
</evidence>
<dbReference type="Pfam" id="PF00581">
    <property type="entry name" value="Rhodanese"/>
    <property type="match status" value="1"/>
</dbReference>
<comment type="caution">
    <text evidence="2">The sequence shown here is derived from an EMBL/GenBank/DDBJ whole genome shotgun (WGS) entry which is preliminary data.</text>
</comment>
<dbReference type="CDD" id="cd00158">
    <property type="entry name" value="RHOD"/>
    <property type="match status" value="1"/>
</dbReference>
<gene>
    <name evidence="2" type="ORF">JI744_00855</name>
</gene>
<dbReference type="InterPro" id="IPR001763">
    <property type="entry name" value="Rhodanese-like_dom"/>
</dbReference>
<protein>
    <submittedName>
        <fullName evidence="2">Rhodanese-like domain-containing protein</fullName>
    </submittedName>
</protein>